<dbReference type="GO" id="GO:1990189">
    <property type="term" value="F:protein N-terminal-serine acetyltransferase activity"/>
    <property type="evidence" value="ECO:0007669"/>
    <property type="project" value="TreeGrafter"/>
</dbReference>
<dbReference type="InterPro" id="IPR000182">
    <property type="entry name" value="GNAT_dom"/>
</dbReference>
<gene>
    <name evidence="3" type="ORF">EYR15_11365</name>
</gene>
<accession>A0A4Q9GGG0</accession>
<dbReference type="Pfam" id="PF13302">
    <property type="entry name" value="Acetyltransf_3"/>
    <property type="match status" value="1"/>
</dbReference>
<evidence type="ECO:0000313" key="3">
    <source>
        <dbReference type="EMBL" id="TBN52431.1"/>
    </source>
</evidence>
<dbReference type="Proteomes" id="UP000291613">
    <property type="component" value="Unassembled WGS sequence"/>
</dbReference>
<protein>
    <submittedName>
        <fullName evidence="3">N-acetyltransferase</fullName>
    </submittedName>
</protein>
<organism evidence="3 4">
    <name type="scientific">Hansschlegelia quercus</name>
    <dbReference type="NCBI Taxonomy" id="2528245"/>
    <lineage>
        <taxon>Bacteria</taxon>
        <taxon>Pseudomonadati</taxon>
        <taxon>Pseudomonadota</taxon>
        <taxon>Alphaproteobacteria</taxon>
        <taxon>Hyphomicrobiales</taxon>
        <taxon>Methylopilaceae</taxon>
        <taxon>Hansschlegelia</taxon>
    </lineage>
</organism>
<sequence>MSAPLPRGSMVTGGPARRPSPITLTGRHVRIGPTDPARDAADLFPEVSGAAAERLFAYLFTGPFADEAALRADFAASSASLTTVPLAIREAASGRTVGRASYMRIEPEHRSIEVGSILFSPQLARTPAATEAMYLMARHAFEDLGYRRYEWKCDALNEPSRAAAIRLGFRFEGIFSKHMIVKGRSRDTAWFAIVEDEWPRVKAALEAWLDPNNFDAAGVQIARLAELRERL</sequence>
<dbReference type="InterPro" id="IPR051908">
    <property type="entry name" value="Ribosomal_N-acetyltransferase"/>
</dbReference>
<comment type="caution">
    <text evidence="3">The sequence shown here is derived from an EMBL/GenBank/DDBJ whole genome shotgun (WGS) entry which is preliminary data.</text>
</comment>
<dbReference type="Gene3D" id="3.40.630.30">
    <property type="match status" value="1"/>
</dbReference>
<feature type="domain" description="N-acetyltransferase" evidence="2">
    <location>
        <begin position="37"/>
        <end position="170"/>
    </location>
</feature>
<dbReference type="FunFam" id="3.40.630.30:FF:000047">
    <property type="entry name" value="Acetyltransferase, GNAT family"/>
    <property type="match status" value="1"/>
</dbReference>
<dbReference type="PANTHER" id="PTHR43441:SF2">
    <property type="entry name" value="FAMILY ACETYLTRANSFERASE, PUTATIVE (AFU_ORTHOLOGUE AFUA_7G00850)-RELATED"/>
    <property type="match status" value="1"/>
</dbReference>
<dbReference type="RefSeq" id="WP_131003665.1">
    <property type="nucleotide sequence ID" value="NZ_JBHSZR010000013.1"/>
</dbReference>
<dbReference type="EMBL" id="SIUB01000005">
    <property type="protein sequence ID" value="TBN52431.1"/>
    <property type="molecule type" value="Genomic_DNA"/>
</dbReference>
<reference evidence="3 4" key="1">
    <citation type="submission" date="2019-02" db="EMBL/GenBank/DDBJ databases">
        <title>Hansschlegelia quercus sp. nov., a novel methylotrophic bacterium from buds of oak (Quercus robur L.).</title>
        <authorList>
            <person name="Agafonova N.V."/>
            <person name="Kaparullina E.N."/>
            <person name="Grouzdev D.S."/>
            <person name="Doronina N.V."/>
        </authorList>
    </citation>
    <scope>NUCLEOTIDE SEQUENCE [LARGE SCALE GENOMIC DNA]</scope>
    <source>
        <strain evidence="3 4">Dub</strain>
    </source>
</reference>
<dbReference type="SUPFAM" id="SSF55729">
    <property type="entry name" value="Acyl-CoA N-acyltransferases (Nat)"/>
    <property type="match status" value="1"/>
</dbReference>
<dbReference type="OrthoDB" id="5295305at2"/>
<evidence type="ECO:0000256" key="1">
    <source>
        <dbReference type="SAM" id="MobiDB-lite"/>
    </source>
</evidence>
<keyword evidence="4" id="KW-1185">Reference proteome</keyword>
<dbReference type="InterPro" id="IPR016181">
    <property type="entry name" value="Acyl_CoA_acyltransferase"/>
</dbReference>
<dbReference type="AlphaFoldDB" id="A0A4Q9GGG0"/>
<evidence type="ECO:0000313" key="4">
    <source>
        <dbReference type="Proteomes" id="UP000291613"/>
    </source>
</evidence>
<name>A0A4Q9GGG0_9HYPH</name>
<keyword evidence="3" id="KW-0808">Transferase</keyword>
<feature type="region of interest" description="Disordered" evidence="1">
    <location>
        <begin position="1"/>
        <end position="23"/>
    </location>
</feature>
<evidence type="ECO:0000259" key="2">
    <source>
        <dbReference type="Pfam" id="PF13302"/>
    </source>
</evidence>
<dbReference type="PANTHER" id="PTHR43441">
    <property type="entry name" value="RIBOSOMAL-PROTEIN-SERINE ACETYLTRANSFERASE"/>
    <property type="match status" value="1"/>
</dbReference>
<proteinExistence type="predicted"/>
<dbReference type="GO" id="GO:0008999">
    <property type="term" value="F:protein-N-terminal-alanine acetyltransferase activity"/>
    <property type="evidence" value="ECO:0007669"/>
    <property type="project" value="TreeGrafter"/>
</dbReference>